<evidence type="ECO:0000313" key="1">
    <source>
        <dbReference type="EMBL" id="KAK8124169.1"/>
    </source>
</evidence>
<name>A0AAW0R5I6_9PEZI</name>
<dbReference type="Proteomes" id="UP001392437">
    <property type="component" value="Unassembled WGS sequence"/>
</dbReference>
<dbReference type="InterPro" id="IPR022025">
    <property type="entry name" value="Amidoligase_2"/>
</dbReference>
<proteinExistence type="predicted"/>
<dbReference type="PANTHER" id="PTHR36847:SF1">
    <property type="entry name" value="AMIDOLIGASE ENZYME"/>
    <property type="match status" value="1"/>
</dbReference>
<keyword evidence="2" id="KW-1185">Reference proteome</keyword>
<dbReference type="Pfam" id="PF12224">
    <property type="entry name" value="Amidoligase_2"/>
    <property type="match status" value="2"/>
</dbReference>
<comment type="caution">
    <text evidence="1">The sequence shown here is derived from an EMBL/GenBank/DDBJ whole genome shotgun (WGS) entry which is preliminary data.</text>
</comment>
<reference evidence="1 2" key="1">
    <citation type="submission" date="2023-01" db="EMBL/GenBank/DDBJ databases">
        <title>Analysis of 21 Apiospora genomes using comparative genomics revels a genus with tremendous synthesis potential of carbohydrate active enzymes and secondary metabolites.</title>
        <authorList>
            <person name="Sorensen T."/>
        </authorList>
    </citation>
    <scope>NUCLEOTIDE SEQUENCE [LARGE SCALE GENOMIC DNA]</scope>
    <source>
        <strain evidence="1 2">CBS 117206</strain>
    </source>
</reference>
<evidence type="ECO:0000313" key="2">
    <source>
        <dbReference type="Proteomes" id="UP001392437"/>
    </source>
</evidence>
<gene>
    <name evidence="1" type="ORF">PG999_004087</name>
</gene>
<dbReference type="EMBL" id="JAQQWP010000003">
    <property type="protein sequence ID" value="KAK8124169.1"/>
    <property type="molecule type" value="Genomic_DNA"/>
</dbReference>
<protein>
    <submittedName>
        <fullName evidence="1">Uncharacterized protein</fullName>
    </submittedName>
</protein>
<organism evidence="1 2">
    <name type="scientific">Apiospora kogelbergensis</name>
    <dbReference type="NCBI Taxonomy" id="1337665"/>
    <lineage>
        <taxon>Eukaryota</taxon>
        <taxon>Fungi</taxon>
        <taxon>Dikarya</taxon>
        <taxon>Ascomycota</taxon>
        <taxon>Pezizomycotina</taxon>
        <taxon>Sordariomycetes</taxon>
        <taxon>Xylariomycetidae</taxon>
        <taxon>Amphisphaeriales</taxon>
        <taxon>Apiosporaceae</taxon>
        <taxon>Apiospora</taxon>
    </lineage>
</organism>
<dbReference type="AlphaFoldDB" id="A0AAW0R5I6"/>
<sequence length="392" mass="44682">MTHGKEIEFLCRYLEVPEVPDIDPEDVLRWFRERNPGVICFLEGEQFSDATQEDYIKTLELYGVDVNPMPGPAKDVWVLVPEHPNTRYTRNDLYRRWTIDEDLSLRVTTEEENADVAPFGKPRFGWFGLELISPAQPSTIETHREMNVVLGILKNKYADCMRVNFSCGLHVHVGMGPDPIPTVRLRRIAALLYVLDPILAILHPESRQNNTNWCASIRSHANVSWGMTALDAVNLTTPDGAGAWDVRNRAGRQPTPMRAAVRQILECVSGFAVHRLLHYQYGKPNYNFRNYEERPQPRDRVTIEFRQHEGTLDPVAIEAWARLCVEISAWAAFDMTETIFGQIMSAVELVETQSGPGRPVAPRWEVLRQILVLSGSGRLVSHYAQQLGMHQQ</sequence>
<dbReference type="PANTHER" id="PTHR36847">
    <property type="entry name" value="AMIDOLIGASE ENZYME"/>
    <property type="match status" value="1"/>
</dbReference>
<accession>A0AAW0R5I6</accession>